<dbReference type="AlphaFoldDB" id="A0A8S3UGZ9"/>
<dbReference type="Proteomes" id="UP000683360">
    <property type="component" value="Unassembled WGS sequence"/>
</dbReference>
<dbReference type="EMBL" id="CAJPWZ010002590">
    <property type="protein sequence ID" value="CAG2241572.1"/>
    <property type="molecule type" value="Genomic_DNA"/>
</dbReference>
<evidence type="ECO:0000313" key="4">
    <source>
        <dbReference type="Proteomes" id="UP000683360"/>
    </source>
</evidence>
<evidence type="ECO:0000256" key="1">
    <source>
        <dbReference type="SAM" id="Coils"/>
    </source>
</evidence>
<feature type="region of interest" description="Disordered" evidence="2">
    <location>
        <begin position="1"/>
        <end position="69"/>
    </location>
</feature>
<reference evidence="3" key="1">
    <citation type="submission" date="2021-03" db="EMBL/GenBank/DDBJ databases">
        <authorList>
            <person name="Bekaert M."/>
        </authorList>
    </citation>
    <scope>NUCLEOTIDE SEQUENCE</scope>
</reference>
<proteinExistence type="predicted"/>
<dbReference type="OrthoDB" id="6106224at2759"/>
<comment type="caution">
    <text evidence="3">The sequence shown here is derived from an EMBL/GenBank/DDBJ whole genome shotgun (WGS) entry which is preliminary data.</text>
</comment>
<keyword evidence="1" id="KW-0175">Coiled coil</keyword>
<keyword evidence="4" id="KW-1185">Reference proteome</keyword>
<evidence type="ECO:0000256" key="2">
    <source>
        <dbReference type="SAM" id="MobiDB-lite"/>
    </source>
</evidence>
<name>A0A8S3UGZ9_MYTED</name>
<gene>
    <name evidence="3" type="ORF">MEDL_53790</name>
</gene>
<sequence length="613" mass="69430">MSSLFSCLGKKSKTKKKNKGKPPEAKQVEDQPKDDGGDKDIHIEEDIPADKVNGHLNNDEEEEIDTGPVQCTEETQEVTLIKELKSKLSIKKECEIKDDNSDKTAEVKNDQVNKGPEVSEIIERAAIKSVGAEIVKIEAQAKDKGKLLISESISETNLKQTNHQLSEQNQKLKRSFEEGEKEILKQQEDIQNLKSECSTLRANLNAHMEMKDIIRDRNDILSSVEELTNVCSSLKLRLDEAENGKQLKDKPASDMESKISSVDSEHKGLSVSIKNTLRSVQELECRVINLELDKESDMENTDESVSNFKEMENLKAKFEQDLIVALDKGKEQMNHLKSLEGQVEKLSSEISELQKENKQLKAQNSHDKETEKLNQLNTFENKVGKLNQDITQLVEENKELKCQLEAKKDDENLMKSLEGQNNTQNKELLRLEEENTKLAVQISNDTGKFKQLEQLKTLEKQVESQKTELAQLLEENRQLMDQVNNGVGKTNSLNSIKNQVENLNKEISDLQSKNKMLEDKMGESVKSTKTKDEKKKLEKLESQLREKEIAHQDTIRKLAEAQSKQEEIKKRLSHVANEKASPINNISLMSCNGDEGPVQIGGEVSRVVQYCMA</sequence>
<accession>A0A8S3UGZ9</accession>
<feature type="coiled-coil region" evidence="1">
    <location>
        <begin position="155"/>
        <end position="244"/>
    </location>
</feature>
<protein>
    <submittedName>
        <fullName evidence="3">Uncharacterized protein</fullName>
    </submittedName>
</protein>
<organism evidence="3 4">
    <name type="scientific">Mytilus edulis</name>
    <name type="common">Blue mussel</name>
    <dbReference type="NCBI Taxonomy" id="6550"/>
    <lineage>
        <taxon>Eukaryota</taxon>
        <taxon>Metazoa</taxon>
        <taxon>Spiralia</taxon>
        <taxon>Lophotrochozoa</taxon>
        <taxon>Mollusca</taxon>
        <taxon>Bivalvia</taxon>
        <taxon>Autobranchia</taxon>
        <taxon>Pteriomorphia</taxon>
        <taxon>Mytilida</taxon>
        <taxon>Mytiloidea</taxon>
        <taxon>Mytilidae</taxon>
        <taxon>Mytilinae</taxon>
        <taxon>Mytilus</taxon>
    </lineage>
</organism>
<feature type="coiled-coil region" evidence="1">
    <location>
        <begin position="336"/>
        <end position="578"/>
    </location>
</feature>
<feature type="compositionally biased region" description="Basic and acidic residues" evidence="2">
    <location>
        <begin position="21"/>
        <end position="53"/>
    </location>
</feature>
<evidence type="ECO:0000313" key="3">
    <source>
        <dbReference type="EMBL" id="CAG2241572.1"/>
    </source>
</evidence>
<feature type="compositionally biased region" description="Basic residues" evidence="2">
    <location>
        <begin position="10"/>
        <end position="20"/>
    </location>
</feature>
<feature type="coiled-coil region" evidence="1">
    <location>
        <begin position="273"/>
        <end position="300"/>
    </location>
</feature>